<dbReference type="Proteomes" id="UP000076661">
    <property type="component" value="Unassembled WGS sequence"/>
</dbReference>
<name>A0A167JKS3_9GAMM</name>
<evidence type="ECO:0000313" key="2">
    <source>
        <dbReference type="Proteomes" id="UP000076661"/>
    </source>
</evidence>
<dbReference type="EMBL" id="AUXX01000045">
    <property type="protein sequence ID" value="KZN61263.1"/>
    <property type="molecule type" value="Genomic_DNA"/>
</dbReference>
<dbReference type="AlphaFoldDB" id="A0A167JKS3"/>
<comment type="caution">
    <text evidence="1">The sequence shown here is derived from an EMBL/GenBank/DDBJ whole genome shotgun (WGS) entry which is preliminary data.</text>
</comment>
<dbReference type="RefSeq" id="WP_063382426.1">
    <property type="nucleotide sequence ID" value="NZ_AUXX01000045.1"/>
</dbReference>
<evidence type="ECO:0000313" key="1">
    <source>
        <dbReference type="EMBL" id="KZN61263.1"/>
    </source>
</evidence>
<reference evidence="1 2" key="1">
    <citation type="submission" date="2013-07" db="EMBL/GenBank/DDBJ databases">
        <title>Comparative Genomic and Metabolomic Analysis of Twelve Strains of Pseudoalteromonas luteoviolacea.</title>
        <authorList>
            <person name="Vynne N.G."/>
            <person name="Mansson M."/>
            <person name="Gram L."/>
        </authorList>
    </citation>
    <scope>NUCLEOTIDE SEQUENCE [LARGE SCALE GENOMIC DNA]</scope>
    <source>
        <strain evidence="1 2">S4060-1</strain>
    </source>
</reference>
<sequence>MKNIALISAISLALIGCGGSSKSETQPKQPEQQTQPNIVVNTAPTIVGQEVGEFFAVEGGSLEYKLHDSDGDAIGISIESAQSWITTELNGAFLTLKFAPTLFDVGQHAVKITLLDGRAKTELDLLVTIKDNPEKWEEHALNNELLLGGWATEDESLVLAFNSANKGMAINQGKLGQLLLEKDAQGQLQTYIYDCNYLSAYAEPSHCSNRVPVNFKVIADAGDKIRVVYHPHNQTQIVKTLYRQAEPTIKEHFKYGISASGFSGNSINVSDIDYTGESKSIINAKLLHQNPEQTANVITAAMFVELEYGKVSRVLQDYSKRALFVKIPERIDSSQPEYLYQNTYNSLEVLYASDKYIVFDTSYEGKLWTFGRIDVSSQARDYINEYLKPQQGMLAITAFSKLPDATLKPKTQYLSRLYLENLEDLLLRDRSYSVTYFTTGDAGDVNLLMNGGEMREASYSVTNGDFNIELDGITTQVSLMSIPDSDLIFSFSTAKSISNSGEEGFFPNLSILTEVEEGLRLQDHLSQKFQNPYTGEVIQFEESVVKFTLAGLEQPYLQPVEYQEDGSANVTECNAIIDGSCWLPSGVVYNYKMVNKSGRQIILFKTPIAGAAPRDIEVFNIL</sequence>
<dbReference type="PATRIC" id="fig|1365257.3.peg.4145"/>
<evidence type="ECO:0008006" key="3">
    <source>
        <dbReference type="Google" id="ProtNLM"/>
    </source>
</evidence>
<accession>A0A167JKS3</accession>
<organism evidence="1 2">
    <name type="scientific">Pseudoalteromonas luteoviolacea S4060-1</name>
    <dbReference type="NCBI Taxonomy" id="1365257"/>
    <lineage>
        <taxon>Bacteria</taxon>
        <taxon>Pseudomonadati</taxon>
        <taxon>Pseudomonadota</taxon>
        <taxon>Gammaproteobacteria</taxon>
        <taxon>Alteromonadales</taxon>
        <taxon>Pseudoalteromonadaceae</taxon>
        <taxon>Pseudoalteromonas</taxon>
    </lineage>
</organism>
<proteinExistence type="predicted"/>
<dbReference type="PROSITE" id="PS51257">
    <property type="entry name" value="PROKAR_LIPOPROTEIN"/>
    <property type="match status" value="1"/>
</dbReference>
<gene>
    <name evidence="1" type="ORF">N478_04160</name>
</gene>
<protein>
    <recommendedName>
        <fullName evidence="3">Dystroglycan-type cadherin-like domain-containing protein</fullName>
    </recommendedName>
</protein>